<dbReference type="Pfam" id="PF03572">
    <property type="entry name" value="Peptidase_S41"/>
    <property type="match status" value="1"/>
</dbReference>
<gene>
    <name evidence="2" type="ORF">EZS28_020159</name>
</gene>
<dbReference type="AlphaFoldDB" id="A0A5J4VPA9"/>
<proteinExistence type="predicted"/>
<feature type="non-terminal residue" evidence="2">
    <location>
        <position position="1005"/>
    </location>
</feature>
<dbReference type="SUPFAM" id="SSF52096">
    <property type="entry name" value="ClpP/crotonase"/>
    <property type="match status" value="1"/>
</dbReference>
<organism evidence="2 3">
    <name type="scientific">Streblomastix strix</name>
    <dbReference type="NCBI Taxonomy" id="222440"/>
    <lineage>
        <taxon>Eukaryota</taxon>
        <taxon>Metamonada</taxon>
        <taxon>Preaxostyla</taxon>
        <taxon>Oxymonadida</taxon>
        <taxon>Streblomastigidae</taxon>
        <taxon>Streblomastix</taxon>
    </lineage>
</organism>
<dbReference type="PANTHER" id="PTHR37049:SF4">
    <property type="entry name" value="RHODANESE DOMAIN-CONTAINING PROTEIN"/>
    <property type="match status" value="1"/>
</dbReference>
<dbReference type="Gene3D" id="3.90.226.10">
    <property type="entry name" value="2-enoyl-CoA Hydratase, Chain A, domain 1"/>
    <property type="match status" value="1"/>
</dbReference>
<dbReference type="GO" id="GO:0008236">
    <property type="term" value="F:serine-type peptidase activity"/>
    <property type="evidence" value="ECO:0007669"/>
    <property type="project" value="InterPro"/>
</dbReference>
<evidence type="ECO:0000313" key="2">
    <source>
        <dbReference type="EMBL" id="KAA6384315.1"/>
    </source>
</evidence>
<comment type="caution">
    <text evidence="2">The sequence shown here is derived from an EMBL/GenBank/DDBJ whole genome shotgun (WGS) entry which is preliminary data.</text>
</comment>
<dbReference type="InterPro" id="IPR005151">
    <property type="entry name" value="Tail-specific_protease"/>
</dbReference>
<sequence length="1005" mass="114051">MHLRACEAYLYTIIDLNQSKSFPQSYYQLTSTEKTTTISLLKTYLAGYAFIDTSLNPDGGTIGYGAHSVDIMGGLDSIGANTSYTNTFDFYEDIMVLIYKLKDPHTEFHPPCVQKFWYFINANFYVYKNETDNSYYVNDHSGRKVNKINLKGLPIYKSPGVDNDGTFSALEAISHFAQEEVHISRNPVARFNYAAHSDFTGRYALYYKHPEYDIMYYEVQDEEQTLELEAEIFVSIEGNINNLENECPIHPDHGRSANNTNINEFMMQLKKNVKKTWNKMMNNLNKLINKKVDNETQAKRFKQIEQHMKKREEQKMKTIKMLEEQFRLNNRYVDQTVQDEKQWNTYKQQSQSQSSNDVDITVHSEKVKSEDGTEYQLYEYVGSQYTGVEVISYRIPSLKIGVIYITTFHPYDMSLFALYISQITKQFTQIGGQDYVERILIDVRGNGGGLITVGRQAINFLFPQVGFPLAQILDQVKSSVHDQMSIYDEFVAQYYVGEVPVDVETLQEKGDFYNGKTIKRTTTSSVDQSKQMTVDLTDKYVLFAGFNDYYLEFTKNWDLRRKELFSPQDVIILTDGICASTCSQFAKHIGQKHLARIVGLGLKDPHNLNWRYDIAMASSGTVSNVEDVQYFKEDAEYEIDWLDIDYQSLPKNLYRQGTSLTWSDHGGYGFTPDTKDNLMEYFIVDPDFRVERDPYTHYRNSIHDERINIYMQVLNKEQQLLGSDNSNTKKCLSWEVDVQGAQQQGNCKGCTRDDPYAIYGHPCSSCSQTEAQGREIDGSAKIGTVIKGQCVFSHCRVGYYRKQVSINNVMKQQCVLIPFGETQEREDITPNQTIEIVTDNDQCGNNCEIITSTTPIATCLCPTDSSKLQQDPRANGLCKCAIITSTTPIDTCACPTDPNKLASDPRANGLCKCAIITSTTPIDTCPCPTDSAKLSQDPRKDGLCKCAIITSTTPIDTCSCPTDSAKLSQDPRKDGLCKCAIITSTTPIDTCPCPTDSAKLSQDPR</sequence>
<dbReference type="OrthoDB" id="2437318at2759"/>
<name>A0A5J4VPA9_9EUKA</name>
<reference evidence="2 3" key="1">
    <citation type="submission" date="2019-03" db="EMBL/GenBank/DDBJ databases">
        <title>Single cell metagenomics reveals metabolic interactions within the superorganism composed of flagellate Streblomastix strix and complex community of Bacteroidetes bacteria on its surface.</title>
        <authorList>
            <person name="Treitli S.C."/>
            <person name="Kolisko M."/>
            <person name="Husnik F."/>
            <person name="Keeling P."/>
            <person name="Hampl V."/>
        </authorList>
    </citation>
    <scope>NUCLEOTIDE SEQUENCE [LARGE SCALE GENOMIC DNA]</scope>
    <source>
        <strain evidence="2">ST1C</strain>
    </source>
</reference>
<dbReference type="InterPro" id="IPR029045">
    <property type="entry name" value="ClpP/crotonase-like_dom_sf"/>
</dbReference>
<dbReference type="EMBL" id="SNRW01005817">
    <property type="protein sequence ID" value="KAA6384315.1"/>
    <property type="molecule type" value="Genomic_DNA"/>
</dbReference>
<dbReference type="Proteomes" id="UP000324800">
    <property type="component" value="Unassembled WGS sequence"/>
</dbReference>
<dbReference type="InterPro" id="IPR052766">
    <property type="entry name" value="S41A_metabolite_peptidase"/>
</dbReference>
<dbReference type="GO" id="GO:0006508">
    <property type="term" value="P:proteolysis"/>
    <property type="evidence" value="ECO:0007669"/>
    <property type="project" value="InterPro"/>
</dbReference>
<accession>A0A5J4VPA9</accession>
<feature type="domain" description="Tail specific protease" evidence="1">
    <location>
        <begin position="399"/>
        <end position="599"/>
    </location>
</feature>
<evidence type="ECO:0000313" key="3">
    <source>
        <dbReference type="Proteomes" id="UP000324800"/>
    </source>
</evidence>
<protein>
    <recommendedName>
        <fullName evidence="1">Tail specific protease domain-containing protein</fullName>
    </recommendedName>
</protein>
<dbReference type="PANTHER" id="PTHR37049">
    <property type="entry name" value="PEPTIDASE S41 FAMILY PROTEIN"/>
    <property type="match status" value="1"/>
</dbReference>
<evidence type="ECO:0000259" key="1">
    <source>
        <dbReference type="Pfam" id="PF03572"/>
    </source>
</evidence>